<dbReference type="EMBL" id="JADFTS010000007">
    <property type="protein sequence ID" value="KAF9596717.1"/>
    <property type="molecule type" value="Genomic_DNA"/>
</dbReference>
<dbReference type="AlphaFoldDB" id="A0A835HEC2"/>
<sequence length="202" mass="22637">MGGLGLSGCSSAFDNRENPWIMRNRWKAVHSRLEHCVICSMWREVNFAADSMANHGARLQVNPKISDACVNKKRREDCFEGGSTGGDSICSGWRRHLHDGGISNSGGDVLKVEPGIENGVKCKQDRCVITIHQQWIGIPNTRADFCTQAFLITKVKNPKVTYRCTPPSRFCNAWALFPEFSDTMNEYCWATPLNGNDMYTLT</sequence>
<reference evidence="1 2" key="1">
    <citation type="submission" date="2020-10" db="EMBL/GenBank/DDBJ databases">
        <title>The Coptis chinensis genome and diversification of protoberbering-type alkaloids.</title>
        <authorList>
            <person name="Wang B."/>
            <person name="Shu S."/>
            <person name="Song C."/>
            <person name="Liu Y."/>
        </authorList>
    </citation>
    <scope>NUCLEOTIDE SEQUENCE [LARGE SCALE GENOMIC DNA]</scope>
    <source>
        <strain evidence="1">HL-2020</strain>
        <tissue evidence="1">Leaf</tissue>
    </source>
</reference>
<proteinExistence type="predicted"/>
<evidence type="ECO:0000313" key="2">
    <source>
        <dbReference type="Proteomes" id="UP000631114"/>
    </source>
</evidence>
<evidence type="ECO:0000313" key="1">
    <source>
        <dbReference type="EMBL" id="KAF9596717.1"/>
    </source>
</evidence>
<protein>
    <submittedName>
        <fullName evidence="1">Uncharacterized protein</fullName>
    </submittedName>
</protein>
<organism evidence="1 2">
    <name type="scientific">Coptis chinensis</name>
    <dbReference type="NCBI Taxonomy" id="261450"/>
    <lineage>
        <taxon>Eukaryota</taxon>
        <taxon>Viridiplantae</taxon>
        <taxon>Streptophyta</taxon>
        <taxon>Embryophyta</taxon>
        <taxon>Tracheophyta</taxon>
        <taxon>Spermatophyta</taxon>
        <taxon>Magnoliopsida</taxon>
        <taxon>Ranunculales</taxon>
        <taxon>Ranunculaceae</taxon>
        <taxon>Coptidoideae</taxon>
        <taxon>Coptis</taxon>
    </lineage>
</organism>
<name>A0A835HEC2_9MAGN</name>
<keyword evidence="2" id="KW-1185">Reference proteome</keyword>
<accession>A0A835HEC2</accession>
<dbReference type="Proteomes" id="UP000631114">
    <property type="component" value="Unassembled WGS sequence"/>
</dbReference>
<gene>
    <name evidence="1" type="ORF">IFM89_012916</name>
</gene>
<comment type="caution">
    <text evidence="1">The sequence shown here is derived from an EMBL/GenBank/DDBJ whole genome shotgun (WGS) entry which is preliminary data.</text>
</comment>